<protein>
    <recommendedName>
        <fullName evidence="1">Metallo-beta-lactamase domain-containing protein</fullName>
    </recommendedName>
</protein>
<proteinExistence type="predicted"/>
<accession>A0A1B0ZL41</accession>
<dbReference type="Gene3D" id="3.60.15.10">
    <property type="entry name" value="Ribonuclease Z/Hydroxyacylglutathione hydrolase-like"/>
    <property type="match status" value="1"/>
</dbReference>
<dbReference type="Pfam" id="PF00753">
    <property type="entry name" value="Lactamase_B"/>
    <property type="match status" value="1"/>
</dbReference>
<name>A0A1B0ZL41_9MICO</name>
<dbReference type="InterPro" id="IPR050855">
    <property type="entry name" value="NDM-1-like"/>
</dbReference>
<dbReference type="KEGG" id="dva:DAD186_20680"/>
<dbReference type="Proteomes" id="UP000092596">
    <property type="component" value="Chromosome"/>
</dbReference>
<evidence type="ECO:0000313" key="2">
    <source>
        <dbReference type="EMBL" id="ANP28618.1"/>
    </source>
</evidence>
<sequence>MAELVDIAPGILVHTSRKDALNSIVLASISEAMLVDPGWEAAELDDLAVQLAERGLTVLSGFATHAHHDHVLWHPAFGNAPRLASAATVRLAGAEREDLLAHATADDPALEARPELLALIGRLSPTPQAPANSHHTWLPRGAAPCGFEPQLLTHDAHVPGHTALWLPEQRILIAGDMLSSTELPLPDLEQHESRARLLQKRSIDPFTAYLEALDLLEPYARKARLVIPGHGPLGTDALERLERDRAYLTAILNGDDPRDERRATRGMEAWHARLVEAAVERR</sequence>
<dbReference type="PANTHER" id="PTHR42951">
    <property type="entry name" value="METALLO-BETA-LACTAMASE DOMAIN-CONTAINING"/>
    <property type="match status" value="1"/>
</dbReference>
<evidence type="ECO:0000259" key="1">
    <source>
        <dbReference type="SMART" id="SM00849"/>
    </source>
</evidence>
<organism evidence="2 3">
    <name type="scientific">Dermabacter vaginalis</name>
    <dbReference type="NCBI Taxonomy" id="1630135"/>
    <lineage>
        <taxon>Bacteria</taxon>
        <taxon>Bacillati</taxon>
        <taxon>Actinomycetota</taxon>
        <taxon>Actinomycetes</taxon>
        <taxon>Micrococcales</taxon>
        <taxon>Dermabacteraceae</taxon>
        <taxon>Dermabacter</taxon>
    </lineage>
</organism>
<feature type="domain" description="Metallo-beta-lactamase" evidence="1">
    <location>
        <begin position="20"/>
        <end position="230"/>
    </location>
</feature>
<dbReference type="InterPro" id="IPR001279">
    <property type="entry name" value="Metallo-B-lactamas"/>
</dbReference>
<dbReference type="InterPro" id="IPR036866">
    <property type="entry name" value="RibonucZ/Hydroxyglut_hydro"/>
</dbReference>
<dbReference type="EMBL" id="CP012117">
    <property type="protein sequence ID" value="ANP28618.1"/>
    <property type="molecule type" value="Genomic_DNA"/>
</dbReference>
<gene>
    <name evidence="2" type="ORF">DAD186_20680</name>
</gene>
<dbReference type="SMART" id="SM00849">
    <property type="entry name" value="Lactamase_B"/>
    <property type="match status" value="1"/>
</dbReference>
<dbReference type="AlphaFoldDB" id="A0A1B0ZL41"/>
<dbReference type="STRING" id="1630135.DAD186_20680"/>
<evidence type="ECO:0000313" key="3">
    <source>
        <dbReference type="Proteomes" id="UP000092596"/>
    </source>
</evidence>
<reference evidence="2 3" key="1">
    <citation type="submission" date="2015-06" db="EMBL/GenBank/DDBJ databases">
        <title>Investigation of pathophysiology for high-risk pregnancy and development of treatment modality based on it.</title>
        <authorList>
            <person name="Kim B.-C."/>
            <person name="Lim S."/>
        </authorList>
    </citation>
    <scope>NUCLEOTIDE SEQUENCE [LARGE SCALE GENOMIC DNA]</scope>
    <source>
        <strain evidence="2 3">AD1-86</strain>
    </source>
</reference>
<dbReference type="PATRIC" id="fig|1630135.4.peg.2067"/>
<dbReference type="SUPFAM" id="SSF56281">
    <property type="entry name" value="Metallo-hydrolase/oxidoreductase"/>
    <property type="match status" value="1"/>
</dbReference>
<dbReference type="RefSeq" id="WP_065248574.1">
    <property type="nucleotide sequence ID" value="NZ_CP012117.1"/>
</dbReference>